<sequence>MKATRLTAIAATVLIAGVTLYGLLSLFGLTSIRHESDIIKRGQIPLYVTKADAGDYDAASALYLYYKNDDQTEYALHWLRMAANGGSESPNEWLIDALTKSSSKKHQEEAMVLLRKLADEGKAPFQVRFGGELMRGVHVSSDTKLAKRYFLSAEKQGYKPAIVKYTESMVGSLDATEDRLSAMTWIRVARLCLGDDDREKMASIERSVMASDPSASLKTGENDVNKNADYIYASIIDRTRKNKSLDFRYCGIDGPIRDFVCEAYHEE</sequence>
<protein>
    <recommendedName>
        <fullName evidence="3">Sel1 repeat family protein</fullName>
    </recommendedName>
</protein>
<gene>
    <name evidence="2" type="ORF">BDB_mp10003</name>
</gene>
<keyword evidence="1" id="KW-0812">Transmembrane</keyword>
<accession>G2ZTN5</accession>
<reference evidence="2" key="2">
    <citation type="submission" date="2011-04" db="EMBL/GenBank/DDBJ databases">
        <authorList>
            <person name="Genoscope - CEA"/>
        </authorList>
    </citation>
    <scope>NUCLEOTIDE SEQUENCE</scope>
    <source>
        <strain evidence="2">R229</strain>
    </source>
</reference>
<dbReference type="SUPFAM" id="SSF81901">
    <property type="entry name" value="HCP-like"/>
    <property type="match status" value="1"/>
</dbReference>
<dbReference type="Gene3D" id="1.25.40.10">
    <property type="entry name" value="Tetratricopeptide repeat domain"/>
    <property type="match status" value="1"/>
</dbReference>
<name>G2ZTN5_9RALS</name>
<organism evidence="2">
    <name type="scientific">blood disease bacterium R229</name>
    <dbReference type="NCBI Taxonomy" id="741978"/>
    <lineage>
        <taxon>Bacteria</taxon>
        <taxon>Pseudomonadati</taxon>
        <taxon>Pseudomonadota</taxon>
        <taxon>Betaproteobacteria</taxon>
        <taxon>Burkholderiales</taxon>
        <taxon>Burkholderiaceae</taxon>
        <taxon>Ralstonia</taxon>
        <taxon>Ralstonia solanacearum species complex</taxon>
    </lineage>
</organism>
<feature type="transmembrane region" description="Helical" evidence="1">
    <location>
        <begin position="6"/>
        <end position="32"/>
    </location>
</feature>
<evidence type="ECO:0008006" key="3">
    <source>
        <dbReference type="Google" id="ProtNLM"/>
    </source>
</evidence>
<dbReference type="EMBL" id="FR854077">
    <property type="protein sequence ID" value="CCA82398.1"/>
    <property type="molecule type" value="Genomic_DNA"/>
</dbReference>
<keyword evidence="1" id="KW-0472">Membrane</keyword>
<dbReference type="AlphaFoldDB" id="G2ZTN5"/>
<keyword evidence="1" id="KW-1133">Transmembrane helix</keyword>
<evidence type="ECO:0000256" key="1">
    <source>
        <dbReference type="SAM" id="Phobius"/>
    </source>
</evidence>
<reference evidence="2" key="1">
    <citation type="journal article" date="2011" name="PLoS ONE">
        <title>Ralstonia syzygii, the Blood Disease Bacterium and some Asian R. solanacearum strains form a single genomic species despite divergent lifestyles.</title>
        <authorList>
            <person name="Remenant B."/>
            <person name="de Cambiaire J.C."/>
            <person name="Cellier G."/>
            <person name="Jacobs J.M."/>
            <person name="Mangenot S."/>
            <person name="Barbe V."/>
            <person name="Lajus A."/>
            <person name="Vallenet D."/>
            <person name="Medigue C."/>
            <person name="Fegan M."/>
            <person name="Allen C."/>
            <person name="Prior P."/>
        </authorList>
    </citation>
    <scope>NUCLEOTIDE SEQUENCE</scope>
    <source>
        <strain evidence="2">R229</strain>
    </source>
</reference>
<evidence type="ECO:0000313" key="2">
    <source>
        <dbReference type="EMBL" id="CCA82398.1"/>
    </source>
</evidence>
<dbReference type="InterPro" id="IPR011990">
    <property type="entry name" value="TPR-like_helical_dom_sf"/>
</dbReference>
<proteinExistence type="predicted"/>